<dbReference type="GeneID" id="57092013"/>
<organism evidence="1 2">
    <name type="scientific">Nostoc linckia z8</name>
    <dbReference type="NCBI Taxonomy" id="1628746"/>
    <lineage>
        <taxon>Bacteria</taxon>
        <taxon>Bacillati</taxon>
        <taxon>Cyanobacteriota</taxon>
        <taxon>Cyanophyceae</taxon>
        <taxon>Nostocales</taxon>
        <taxon>Nostocaceae</taxon>
        <taxon>Nostoc</taxon>
    </lineage>
</organism>
<dbReference type="RefSeq" id="WP_099065827.1">
    <property type="nucleotide sequence ID" value="NZ_LAHD01000002.1"/>
</dbReference>
<comment type="caution">
    <text evidence="1">The sequence shown here is derived from an EMBL/GenBank/DDBJ whole genome shotgun (WGS) entry which is preliminary data.</text>
</comment>
<evidence type="ECO:0000313" key="1">
    <source>
        <dbReference type="EMBL" id="PHK07304.1"/>
    </source>
</evidence>
<sequence length="205" mass="23817">MSKLNVIHHQGQLVVDSRLIAQELGIDFELLDELSYLLWNRSVEYLSAFDLLSIWLIASYDDFAVKTREAELAPQTQELIEELLTKFEQQNRVIEEQGKAIALLQSQIQNLLPISAYFMPPGWDAHVWEKLLPQDKRHFKYLYRRRGFRPGNEAEVKLLPLSNRASQLAEIEHLINDVPESEKELIETGKRVALQRFWAQFGGES</sequence>
<dbReference type="Proteomes" id="UP000222310">
    <property type="component" value="Unassembled WGS sequence"/>
</dbReference>
<gene>
    <name evidence="1" type="ORF">VF08_01525</name>
</gene>
<name>A0A9Q5ZH59_NOSLI</name>
<dbReference type="EMBL" id="LAHD01000002">
    <property type="protein sequence ID" value="PHK07304.1"/>
    <property type="molecule type" value="Genomic_DNA"/>
</dbReference>
<evidence type="ECO:0000313" key="2">
    <source>
        <dbReference type="Proteomes" id="UP000222310"/>
    </source>
</evidence>
<accession>A0A9Q5ZH59</accession>
<dbReference type="AlphaFoldDB" id="A0A9Q5ZH59"/>
<protein>
    <submittedName>
        <fullName evidence="1">Uncharacterized protein</fullName>
    </submittedName>
</protein>
<reference evidence="1 2" key="1">
    <citation type="submission" date="2015-02" db="EMBL/GenBank/DDBJ databases">
        <title>Nostoc linckia genome annotation.</title>
        <authorList>
            <person name="Zhou Z."/>
        </authorList>
    </citation>
    <scope>NUCLEOTIDE SEQUENCE [LARGE SCALE GENOMIC DNA]</scope>
    <source>
        <strain evidence="2">z8</strain>
    </source>
</reference>
<proteinExistence type="predicted"/>